<dbReference type="Gene3D" id="3.40.50.300">
    <property type="entry name" value="P-loop containing nucleotide triphosphate hydrolases"/>
    <property type="match status" value="1"/>
</dbReference>
<dbReference type="AlphaFoldDB" id="A0A2A6M6A2"/>
<organism evidence="1 2">
    <name type="scientific">Rhizobium fredii</name>
    <name type="common">Sinorhizobium fredii</name>
    <dbReference type="NCBI Taxonomy" id="380"/>
    <lineage>
        <taxon>Bacteria</taxon>
        <taxon>Pseudomonadati</taxon>
        <taxon>Pseudomonadota</taxon>
        <taxon>Alphaproteobacteria</taxon>
        <taxon>Hyphomicrobiales</taxon>
        <taxon>Rhizobiaceae</taxon>
        <taxon>Sinorhizobium/Ensifer group</taxon>
        <taxon>Sinorhizobium</taxon>
    </lineage>
</organism>
<name>A0A2A6M6A2_RHIFR</name>
<proteinExistence type="predicted"/>
<dbReference type="EMBL" id="NWTC01000001">
    <property type="protein sequence ID" value="PDT50175.1"/>
    <property type="molecule type" value="Genomic_DNA"/>
</dbReference>
<dbReference type="SUPFAM" id="SSF52540">
    <property type="entry name" value="P-loop containing nucleoside triphosphate hydrolases"/>
    <property type="match status" value="1"/>
</dbReference>
<evidence type="ECO:0000313" key="2">
    <source>
        <dbReference type="Proteomes" id="UP000220353"/>
    </source>
</evidence>
<accession>A0A2A6M6A2</accession>
<gene>
    <name evidence="1" type="ORF">CO661_00465</name>
</gene>
<reference evidence="1 2" key="1">
    <citation type="submission" date="2017-09" db="EMBL/GenBank/DDBJ databases">
        <title>Comparative genomics of rhizobia isolated from Phaseolus vulgaris in China.</title>
        <authorList>
            <person name="Tong W."/>
        </authorList>
    </citation>
    <scope>NUCLEOTIDE SEQUENCE [LARGE SCALE GENOMIC DNA]</scope>
    <source>
        <strain evidence="1 2">PCH1</strain>
    </source>
</reference>
<comment type="caution">
    <text evidence="1">The sequence shown here is derived from an EMBL/GenBank/DDBJ whole genome shotgun (WGS) entry which is preliminary data.</text>
</comment>
<evidence type="ECO:0000313" key="1">
    <source>
        <dbReference type="EMBL" id="PDT50175.1"/>
    </source>
</evidence>
<dbReference type="InterPro" id="IPR008868">
    <property type="entry name" value="TniB"/>
</dbReference>
<sequence length="313" mass="35093">MKGAPMSEGFETLKERIRNLYVLTDRDKQLSADIDDLITNAKECLKGYGTKRRALFVIGNTNSGKTLSLEQQFASRKEFEPCLNEHGEPTKPFLSMEVPMKPTSKEFAAAIFRALRLPSKVTGKSEGELYEELQAQLRERGILYIHFDEGQQIIRANTTKALQSAQDALRQLLQIKDWPLHIIISGVPPVGDLREGDGQIKSRSTVRPYEVLQCPADAKWIRHGLKVIAVDNCGMTLADDVLTDDFADRLCRSSGGAFGTIMEAIKEACLFTVGKGRKTLELKDFAKRYRQVNGCKPSANVFIAEHWRELCSL</sequence>
<protein>
    <submittedName>
        <fullName evidence="1">Transposase</fullName>
    </submittedName>
</protein>
<dbReference type="InterPro" id="IPR027417">
    <property type="entry name" value="P-loop_NTPase"/>
</dbReference>
<dbReference type="Pfam" id="PF05621">
    <property type="entry name" value="TniB"/>
    <property type="match status" value="1"/>
</dbReference>
<dbReference type="Proteomes" id="UP000220353">
    <property type="component" value="Unassembled WGS sequence"/>
</dbReference>